<feature type="chain" id="PRO_5047095764" description="Tetratricopeptide repeat protein" evidence="3">
    <location>
        <begin position="21"/>
        <end position="280"/>
    </location>
</feature>
<name>A0ABS8VPY8_9PROT</name>
<feature type="coiled-coil region" evidence="1">
    <location>
        <begin position="73"/>
        <end position="114"/>
    </location>
</feature>
<protein>
    <recommendedName>
        <fullName evidence="6">Tetratricopeptide repeat protein</fullName>
    </recommendedName>
</protein>
<evidence type="ECO:0000256" key="2">
    <source>
        <dbReference type="SAM" id="MobiDB-lite"/>
    </source>
</evidence>
<keyword evidence="1" id="KW-0175">Coiled coil</keyword>
<dbReference type="SUPFAM" id="SSF48452">
    <property type="entry name" value="TPR-like"/>
    <property type="match status" value="1"/>
</dbReference>
<gene>
    <name evidence="4" type="ORF">LWC05_02055</name>
</gene>
<evidence type="ECO:0000313" key="4">
    <source>
        <dbReference type="EMBL" id="MCE0742682.1"/>
    </source>
</evidence>
<organism evidence="4 5">
    <name type="scientific">Acetobacter sicerae</name>
    <dbReference type="NCBI Taxonomy" id="85325"/>
    <lineage>
        <taxon>Bacteria</taxon>
        <taxon>Pseudomonadati</taxon>
        <taxon>Pseudomonadota</taxon>
        <taxon>Alphaproteobacteria</taxon>
        <taxon>Acetobacterales</taxon>
        <taxon>Acetobacteraceae</taxon>
        <taxon>Acetobacter</taxon>
    </lineage>
</organism>
<dbReference type="EMBL" id="JAJSOJ010000006">
    <property type="protein sequence ID" value="MCE0742682.1"/>
    <property type="molecule type" value="Genomic_DNA"/>
</dbReference>
<proteinExistence type="predicted"/>
<feature type="region of interest" description="Disordered" evidence="2">
    <location>
        <begin position="128"/>
        <end position="156"/>
    </location>
</feature>
<comment type="caution">
    <text evidence="4">The sequence shown here is derived from an EMBL/GenBank/DDBJ whole genome shotgun (WGS) entry which is preliminary data.</text>
</comment>
<feature type="compositionally biased region" description="Low complexity" evidence="2">
    <location>
        <begin position="143"/>
        <end position="156"/>
    </location>
</feature>
<dbReference type="Proteomes" id="UP001521074">
    <property type="component" value="Unassembled WGS sequence"/>
</dbReference>
<dbReference type="InterPro" id="IPR011990">
    <property type="entry name" value="TPR-like_helical_dom_sf"/>
</dbReference>
<reference evidence="4 5" key="1">
    <citation type="submission" date="2021-12" db="EMBL/GenBank/DDBJ databases">
        <title>Genome sequence of Acetobacter sicerae DmPark20a_162.</title>
        <authorList>
            <person name="Chaston J.M."/>
        </authorList>
    </citation>
    <scope>NUCLEOTIDE SEQUENCE [LARGE SCALE GENOMIC DNA]</scope>
    <source>
        <strain evidence="4 5">DmPark20a_162</strain>
    </source>
</reference>
<evidence type="ECO:0000256" key="3">
    <source>
        <dbReference type="SAM" id="SignalP"/>
    </source>
</evidence>
<sequence length="280" mass="28893">MTCLMASAAFLSFGPVVAHAQVSSREGIALQDQIMELRQQLSQVQSSGASSSGSLPAPVAVGSQSGGANGDLVAQLLDRVNTLESQQRDMRGQLEELTNQLKEQNATLSKQMSDMQFAAQNGGGAAAAAASSSSSSKKEEPATSHATASSEAAQTPEAALKAGNAALLKHDYSAAQQSAQSAIAHGKGAVKIDGQYLLGQSLAGQKQYRDSTVAYYDAYKLSPKGAKAPYALLGVSSALLSLGNKKAACQALAKLKSEFPSPSERVAKSTAYFSKQGECS</sequence>
<feature type="signal peptide" evidence="3">
    <location>
        <begin position="1"/>
        <end position="20"/>
    </location>
</feature>
<keyword evidence="3" id="KW-0732">Signal</keyword>
<accession>A0ABS8VPY8</accession>
<evidence type="ECO:0008006" key="6">
    <source>
        <dbReference type="Google" id="ProtNLM"/>
    </source>
</evidence>
<evidence type="ECO:0000313" key="5">
    <source>
        <dbReference type="Proteomes" id="UP001521074"/>
    </source>
</evidence>
<evidence type="ECO:0000256" key="1">
    <source>
        <dbReference type="SAM" id="Coils"/>
    </source>
</evidence>
<keyword evidence="5" id="KW-1185">Reference proteome</keyword>
<dbReference type="RefSeq" id="WP_232876253.1">
    <property type="nucleotide sequence ID" value="NZ_JAJSOJ010000006.1"/>
</dbReference>
<dbReference type="Gene3D" id="1.25.40.10">
    <property type="entry name" value="Tetratricopeptide repeat domain"/>
    <property type="match status" value="1"/>
</dbReference>